<keyword evidence="1" id="KW-0472">Membrane</keyword>
<accession>A0AAE8Y764</accession>
<dbReference type="KEGG" id="vg:80019778"/>
<organism evidence="2 3">
    <name type="scientific">Microbacterium phage Pumpernickel</name>
    <dbReference type="NCBI Taxonomy" id="2885983"/>
    <lineage>
        <taxon>Viruses</taxon>
        <taxon>Duplodnaviria</taxon>
        <taxon>Heunggongvirae</taxon>
        <taxon>Uroviricota</taxon>
        <taxon>Caudoviricetes</taxon>
        <taxon>Pumpernickelvirus</taxon>
        <taxon>Pumpernickelvirus pumpernickel</taxon>
    </lineage>
</organism>
<dbReference type="RefSeq" id="YP_010755155.1">
    <property type="nucleotide sequence ID" value="NC_073468.1"/>
</dbReference>
<keyword evidence="1" id="KW-0812">Transmembrane</keyword>
<evidence type="ECO:0000256" key="1">
    <source>
        <dbReference type="SAM" id="Phobius"/>
    </source>
</evidence>
<sequence length="59" mass="6246">MGGLIAFLLVIALALFIFGLLAEVVQFLIWVALGLAAVAGIMALVRYIKGKGNRNSNTL</sequence>
<keyword evidence="3" id="KW-1185">Reference proteome</keyword>
<evidence type="ECO:0000313" key="3">
    <source>
        <dbReference type="Proteomes" id="UP000827768"/>
    </source>
</evidence>
<dbReference type="GeneID" id="80019778"/>
<protein>
    <submittedName>
        <fullName evidence="2">Membrane protein</fullName>
    </submittedName>
</protein>
<dbReference type="EMBL" id="OK040790">
    <property type="protein sequence ID" value="UDL15915.1"/>
    <property type="molecule type" value="Genomic_DNA"/>
</dbReference>
<feature type="transmembrane region" description="Helical" evidence="1">
    <location>
        <begin position="29"/>
        <end position="48"/>
    </location>
</feature>
<gene>
    <name evidence="2" type="primary">138</name>
    <name evidence="2" type="ORF">SEA_PUMPERNICKEL_138</name>
</gene>
<reference evidence="2" key="1">
    <citation type="submission" date="2021-09" db="EMBL/GenBank/DDBJ databases">
        <authorList>
            <person name="Andersen S.H."/>
            <person name="Beall E.A."/>
            <person name="Cappelle B."/>
            <person name="Falteisek K.J."/>
            <person name="Fenske B.A."/>
            <person name="Gansluckner N.W."/>
            <person name="Gilbertson S.M."/>
            <person name="Krings K.J."/>
            <person name="Mobeck M."/>
            <person name="Odeku J.O."/>
            <person name="Poncelet M.E."/>
            <person name="Rohr J.R."/>
            <person name="Rolands L."/>
            <person name="Whipple C.D."/>
            <person name="Whipple E.M."/>
            <person name="Spring A.M."/>
            <person name="Klyczek K."/>
            <person name="Garlena R.A."/>
            <person name="Russell D.A."/>
            <person name="Pope W.H."/>
            <person name="Jacobs-Sera D."/>
            <person name="Hatfull G.F."/>
        </authorList>
    </citation>
    <scope>NUCLEOTIDE SEQUENCE</scope>
</reference>
<evidence type="ECO:0000313" key="2">
    <source>
        <dbReference type="EMBL" id="UDL15915.1"/>
    </source>
</evidence>
<dbReference type="Proteomes" id="UP000827768">
    <property type="component" value="Segment"/>
</dbReference>
<keyword evidence="1" id="KW-1133">Transmembrane helix</keyword>
<proteinExistence type="predicted"/>
<name>A0AAE8Y764_9CAUD</name>